<keyword evidence="2" id="KW-0347">Helicase</keyword>
<evidence type="ECO:0000256" key="1">
    <source>
        <dbReference type="SAM" id="MobiDB-lite"/>
    </source>
</evidence>
<evidence type="ECO:0000313" key="2">
    <source>
        <dbReference type="EMBL" id="GAT04983.1"/>
    </source>
</evidence>
<proteinExistence type="predicted"/>
<evidence type="ECO:0000313" key="3">
    <source>
        <dbReference type="Proteomes" id="UP000069705"/>
    </source>
</evidence>
<keyword evidence="2" id="KW-0378">Hydrolase</keyword>
<dbReference type="EMBL" id="BCSZ01000052">
    <property type="protein sequence ID" value="GAT04983.1"/>
    <property type="molecule type" value="Genomic_DNA"/>
</dbReference>
<feature type="region of interest" description="Disordered" evidence="1">
    <location>
        <begin position="1"/>
        <end position="34"/>
    </location>
</feature>
<organism evidence="2 3">
    <name type="scientific">Mycolicibacterium fortuitum subsp. acetamidolyticum</name>
    <dbReference type="NCBI Taxonomy" id="144550"/>
    <lineage>
        <taxon>Bacteria</taxon>
        <taxon>Bacillati</taxon>
        <taxon>Actinomycetota</taxon>
        <taxon>Actinomycetes</taxon>
        <taxon>Mycobacteriales</taxon>
        <taxon>Mycobacteriaceae</taxon>
        <taxon>Mycolicibacterium</taxon>
    </lineage>
</organism>
<gene>
    <name evidence="2" type="ORF">RMCFA_5094</name>
</gene>
<dbReference type="Gene3D" id="3.40.50.300">
    <property type="entry name" value="P-loop containing nucleotide triphosphate hydrolases"/>
    <property type="match status" value="2"/>
</dbReference>
<dbReference type="PANTHER" id="PTHR43788:SF8">
    <property type="entry name" value="DNA-BINDING PROTEIN SMUBP-2"/>
    <property type="match status" value="1"/>
</dbReference>
<reference evidence="2 3" key="1">
    <citation type="journal article" date="2016" name="Genome Announc.">
        <title>Draft Genome Sequences of Five Rapidly Growing Mycobacterium Species, M. thermoresistibile, M. fortuitum subsp. acetamidolyticum, M. canariasense, M. brisbanense, and M. novocastrense.</title>
        <authorList>
            <person name="Katahira K."/>
            <person name="Ogura Y."/>
            <person name="Gotoh Y."/>
            <person name="Hayashi T."/>
        </authorList>
    </citation>
    <scope>NUCLEOTIDE SEQUENCE [LARGE SCALE GENOMIC DNA]</scope>
    <source>
        <strain evidence="2 3">JCM6368</strain>
    </source>
</reference>
<keyword evidence="2" id="KW-0547">Nucleotide-binding</keyword>
<dbReference type="AlphaFoldDB" id="A0A100WV27"/>
<dbReference type="GO" id="GO:0043139">
    <property type="term" value="F:5'-3' DNA helicase activity"/>
    <property type="evidence" value="ECO:0007669"/>
    <property type="project" value="TreeGrafter"/>
</dbReference>
<feature type="compositionally biased region" description="Polar residues" evidence="1">
    <location>
        <begin position="8"/>
        <end position="19"/>
    </location>
</feature>
<dbReference type="Proteomes" id="UP000069705">
    <property type="component" value="Unassembled WGS sequence"/>
</dbReference>
<dbReference type="RefSeq" id="WP_061264955.1">
    <property type="nucleotide sequence ID" value="NZ_BCSZ01000052.1"/>
</dbReference>
<sequence>MRIIKPRNSANSGASSVETPVTKPKPQPKPKVLSWPGMELLNDPISAEVLMSVWSGDLIVNVPSPPGAGKTRLTVQLAAALSGRAGLRVGIAPQTRAQAIDIARRLAATCEHSSIGLLWGRTATKPDAHGCPILNAGGKMWPNSGGAVRVATKSRWLFSEPDQVKADVLIVDEAYQCTYADLGALGSMAMQVVCVGDPGQIDPVVTGDVSRWAESPTGPHVPAPHALAAAHPNVVNTVALPYTWRLGPQTTTVVQTAFYPDLPFTSRRPPEHIAVDGQPLPELTHRAITVANGSTDAALISAAVTRVRELLDGAQVCTSAGTRPLTEDDLAVVVPHVPQAAAVRAMLADYPRLLCGTADALQGLERPAVVAVHPMAGKRVADQFSLATGRLCVMLSRHRAHLSLIVDDQTEKVLHQSDSDAARNAATVLNTLLCTAEF</sequence>
<comment type="caution">
    <text evidence="2">The sequence shown here is derived from an EMBL/GenBank/DDBJ whole genome shotgun (WGS) entry which is preliminary data.</text>
</comment>
<protein>
    <submittedName>
        <fullName evidence="2">Helicase</fullName>
    </submittedName>
</protein>
<dbReference type="Pfam" id="PF13604">
    <property type="entry name" value="AAA_30"/>
    <property type="match status" value="1"/>
</dbReference>
<dbReference type="PANTHER" id="PTHR43788">
    <property type="entry name" value="DNA2/NAM7 HELICASE FAMILY MEMBER"/>
    <property type="match status" value="1"/>
</dbReference>
<reference evidence="3" key="2">
    <citation type="submission" date="2016-02" db="EMBL/GenBank/DDBJ databases">
        <title>Draft genome sequence of five rapidly growing Mycobacterium species.</title>
        <authorList>
            <person name="Katahira K."/>
            <person name="Gotou Y."/>
            <person name="Iida K."/>
            <person name="Ogura Y."/>
            <person name="Hayashi T."/>
        </authorList>
    </citation>
    <scope>NUCLEOTIDE SEQUENCE [LARGE SCALE GENOMIC DNA]</scope>
    <source>
        <strain evidence="3">JCM6368</strain>
    </source>
</reference>
<dbReference type="InterPro" id="IPR050534">
    <property type="entry name" value="Coronavir_polyprotein_1ab"/>
</dbReference>
<name>A0A100WV27_MYCFO</name>
<accession>A0A100WV27</accession>
<dbReference type="InterPro" id="IPR027417">
    <property type="entry name" value="P-loop_NTPase"/>
</dbReference>
<dbReference type="SUPFAM" id="SSF52540">
    <property type="entry name" value="P-loop containing nucleoside triphosphate hydrolases"/>
    <property type="match status" value="1"/>
</dbReference>
<keyword evidence="2" id="KW-0067">ATP-binding</keyword>